<comment type="caution">
    <text evidence="13">The sequence shown here is derived from an EMBL/GenBank/DDBJ whole genome shotgun (WGS) entry which is preliminary data.</text>
</comment>
<dbReference type="PROSITE" id="PS00211">
    <property type="entry name" value="ABC_TRANSPORTER_1"/>
    <property type="match status" value="1"/>
</dbReference>
<dbReference type="Gene3D" id="3.40.50.300">
    <property type="entry name" value="P-loop containing nucleotide triphosphate hydrolases"/>
    <property type="match status" value="1"/>
</dbReference>
<dbReference type="InterPro" id="IPR003439">
    <property type="entry name" value="ABC_transporter-like_ATP-bd"/>
</dbReference>
<dbReference type="Proteomes" id="UP000663829">
    <property type="component" value="Unassembled WGS sequence"/>
</dbReference>
<dbReference type="OrthoDB" id="10255969at2759"/>
<keyword evidence="3" id="KW-0813">Transport</keyword>
<dbReference type="GO" id="GO:0140359">
    <property type="term" value="F:ABC-type transporter activity"/>
    <property type="evidence" value="ECO:0007669"/>
    <property type="project" value="InterPro"/>
</dbReference>
<protein>
    <recommendedName>
        <fullName evidence="12">ABC transporter domain-containing protein</fullName>
    </recommendedName>
</protein>
<keyword evidence="4 11" id="KW-0812">Transmembrane</keyword>
<sequence length="950" mass="106986">MLFPVSFAHNKNIRLVCLPVLFFFGLFNENDPIAKGLSERLRNNTFSNIGTTCMDENNQTEVYKCSRGQPDFYKQPDFNDYNLHARCSECFSKMLQICPPDSFGHPPTRKTQSSVVLYDLDQFPLDDYLIKSHQYFTDSRYGGLTFGDNIEDDFPNTSHARVWFSNKGYHALPAYLNVMNNLILRSKLSDISDVSKFGISMYNHPLTLNSELLSQQSLEQRISDFGVALTVLCAYAFVPAAVILYLVKENVTQEKRLIFVCGVKPFVYWLSAFLWDLLYYLLLIALTMIIIKIFNISAFNSRSLTTSAIACLLFLFGWASIPLTYCLVRLFKDTGTAFMAVFCIWLFSGLITCIADLMLTLYAWAPGVTKVQNILSRCFLIIPPYCLGSGLVHIMKNEIAADFALTLDLDMYTNPFSLSLIGDRLLAMGVVGCVALLVTYLLDVDIHLPNIYKIPPADTVEDKDVTNERNRILHRDDTFTDIFRVKNLTKFYRRATGQAVLAVDNLCFGIQTGQCFGLLGINGAGKTTTFKMITGDVYPTSGDCCLHEKQIRDYARENPGSIGYCPQFDAVDGYLTSREALMCYAKLIGIINREQTVNLTLRKFHLDTFANQTIRTYSGGMRRKLSVALAMLGQPTLILLDEPTNGMDPGNRRVVWNNIIAAKKEDKAILLTSHSMNECDILCSNLAIMVNGQFKCLGSPQHLKHRFGTGYYLKLRLNDVSYIPIASNILNQYLPDSIMTEHHGIKLEYNIPKTNTLSKIFGFIESNKELMGVIDYSLSQTTLEHVFLRFASKQRDNSIINLDDVIVDNNDISINDSSSTTSSSVSYAHNNNAFIDDKFDSRKKASRCSLSSIKTRSDLQLSPLPQEQETLTNEKQTRRIKRTNSLNPLPSASSNDFFNELPVVVNKHHTNEIDLSVDGDHHSLSQSISRHTSSLSEQSVQPAKENGFSI</sequence>
<evidence type="ECO:0000256" key="3">
    <source>
        <dbReference type="ARBA" id="ARBA00022448"/>
    </source>
</evidence>
<keyword evidence="8 11" id="KW-1133">Transmembrane helix</keyword>
<evidence type="ECO:0000256" key="1">
    <source>
        <dbReference type="ARBA" id="ARBA00004141"/>
    </source>
</evidence>
<dbReference type="PANTHER" id="PTHR19229">
    <property type="entry name" value="ATP-BINDING CASSETTE TRANSPORTER SUBFAMILY A ABCA"/>
    <property type="match status" value="1"/>
</dbReference>
<feature type="compositionally biased region" description="Low complexity" evidence="10">
    <location>
        <begin position="884"/>
        <end position="893"/>
    </location>
</feature>
<comment type="similarity">
    <text evidence="2">Belongs to the ABC transporter superfamily. ABCA family.</text>
</comment>
<dbReference type="Pfam" id="PF12698">
    <property type="entry name" value="ABC2_membrane_3"/>
    <property type="match status" value="1"/>
</dbReference>
<dbReference type="AlphaFoldDB" id="A0A813R782"/>
<feature type="transmembrane region" description="Helical" evidence="11">
    <location>
        <begin position="266"/>
        <end position="291"/>
    </location>
</feature>
<dbReference type="FunFam" id="3.40.50.300:FF:000335">
    <property type="entry name" value="ATP binding cassette subfamily A member 5"/>
    <property type="match status" value="1"/>
</dbReference>
<dbReference type="GO" id="GO:0005524">
    <property type="term" value="F:ATP binding"/>
    <property type="evidence" value="ECO:0007669"/>
    <property type="project" value="UniProtKB-KW"/>
</dbReference>
<feature type="domain" description="ABC transporter" evidence="12">
    <location>
        <begin position="483"/>
        <end position="716"/>
    </location>
</feature>
<keyword evidence="7" id="KW-0067">ATP-binding</keyword>
<dbReference type="PROSITE" id="PS50893">
    <property type="entry name" value="ABC_TRANSPORTER_2"/>
    <property type="match status" value="1"/>
</dbReference>
<feature type="compositionally biased region" description="Polar residues" evidence="10">
    <location>
        <begin position="859"/>
        <end position="874"/>
    </location>
</feature>
<keyword evidence="5" id="KW-0677">Repeat</keyword>
<dbReference type="Pfam" id="PF00005">
    <property type="entry name" value="ABC_tran"/>
    <property type="match status" value="1"/>
</dbReference>
<dbReference type="GO" id="GO:0005319">
    <property type="term" value="F:lipid transporter activity"/>
    <property type="evidence" value="ECO:0007669"/>
    <property type="project" value="TreeGrafter"/>
</dbReference>
<dbReference type="EMBL" id="CAJNOQ010000256">
    <property type="protein sequence ID" value="CAF0778492.1"/>
    <property type="molecule type" value="Genomic_DNA"/>
</dbReference>
<dbReference type="InterPro" id="IPR027417">
    <property type="entry name" value="P-loop_NTPase"/>
</dbReference>
<dbReference type="InterPro" id="IPR013525">
    <property type="entry name" value="ABC2_TM"/>
</dbReference>
<evidence type="ECO:0000313" key="14">
    <source>
        <dbReference type="EMBL" id="CAF3561416.1"/>
    </source>
</evidence>
<dbReference type="EMBL" id="CAJOBC010000256">
    <property type="protein sequence ID" value="CAF3561416.1"/>
    <property type="molecule type" value="Genomic_DNA"/>
</dbReference>
<organism evidence="13 15">
    <name type="scientific">Didymodactylos carnosus</name>
    <dbReference type="NCBI Taxonomy" id="1234261"/>
    <lineage>
        <taxon>Eukaryota</taxon>
        <taxon>Metazoa</taxon>
        <taxon>Spiralia</taxon>
        <taxon>Gnathifera</taxon>
        <taxon>Rotifera</taxon>
        <taxon>Eurotatoria</taxon>
        <taxon>Bdelloidea</taxon>
        <taxon>Philodinida</taxon>
        <taxon>Philodinidae</taxon>
        <taxon>Didymodactylos</taxon>
    </lineage>
</organism>
<dbReference type="GO" id="GO:0016887">
    <property type="term" value="F:ATP hydrolysis activity"/>
    <property type="evidence" value="ECO:0007669"/>
    <property type="project" value="InterPro"/>
</dbReference>
<evidence type="ECO:0000256" key="7">
    <source>
        <dbReference type="ARBA" id="ARBA00022840"/>
    </source>
</evidence>
<name>A0A813R782_9BILA</name>
<comment type="subcellular location">
    <subcellularLocation>
        <location evidence="1">Membrane</location>
        <topology evidence="1">Multi-pass membrane protein</topology>
    </subcellularLocation>
</comment>
<evidence type="ECO:0000256" key="10">
    <source>
        <dbReference type="SAM" id="MobiDB-lite"/>
    </source>
</evidence>
<gene>
    <name evidence="13" type="ORF">GPM918_LOCUS2328</name>
    <name evidence="14" type="ORF">SRO942_LOCUS2328</name>
</gene>
<evidence type="ECO:0000256" key="4">
    <source>
        <dbReference type="ARBA" id="ARBA00022692"/>
    </source>
</evidence>
<evidence type="ECO:0000256" key="2">
    <source>
        <dbReference type="ARBA" id="ARBA00008869"/>
    </source>
</evidence>
<feature type="transmembrane region" description="Helical" evidence="11">
    <location>
        <begin position="374"/>
        <end position="395"/>
    </location>
</feature>
<feature type="region of interest" description="Disordered" evidence="10">
    <location>
        <begin position="915"/>
        <end position="950"/>
    </location>
</feature>
<keyword evidence="6" id="KW-0547">Nucleotide-binding</keyword>
<evidence type="ECO:0000259" key="12">
    <source>
        <dbReference type="PROSITE" id="PS50893"/>
    </source>
</evidence>
<dbReference type="InterPro" id="IPR026082">
    <property type="entry name" value="ABCA"/>
</dbReference>
<evidence type="ECO:0000256" key="11">
    <source>
        <dbReference type="SAM" id="Phobius"/>
    </source>
</evidence>
<evidence type="ECO:0000256" key="9">
    <source>
        <dbReference type="ARBA" id="ARBA00023136"/>
    </source>
</evidence>
<feature type="transmembrane region" description="Helical" evidence="11">
    <location>
        <begin position="415"/>
        <end position="442"/>
    </location>
</feature>
<keyword evidence="15" id="KW-1185">Reference proteome</keyword>
<feature type="transmembrane region" description="Helical" evidence="11">
    <location>
        <begin position="225"/>
        <end position="246"/>
    </location>
</feature>
<keyword evidence="9 11" id="KW-0472">Membrane</keyword>
<feature type="transmembrane region" description="Helical" evidence="11">
    <location>
        <begin position="303"/>
        <end position="325"/>
    </location>
</feature>
<evidence type="ECO:0000256" key="8">
    <source>
        <dbReference type="ARBA" id="ARBA00022989"/>
    </source>
</evidence>
<dbReference type="GO" id="GO:0016020">
    <property type="term" value="C:membrane"/>
    <property type="evidence" value="ECO:0007669"/>
    <property type="project" value="UniProtKB-SubCell"/>
</dbReference>
<accession>A0A813R782</accession>
<dbReference type="PANTHER" id="PTHR19229:SF36">
    <property type="entry name" value="ATP-BINDING CASSETTE SUB-FAMILY A MEMBER 2"/>
    <property type="match status" value="1"/>
</dbReference>
<feature type="compositionally biased region" description="Polar residues" evidence="10">
    <location>
        <begin position="924"/>
        <end position="941"/>
    </location>
</feature>
<evidence type="ECO:0000256" key="5">
    <source>
        <dbReference type="ARBA" id="ARBA00022737"/>
    </source>
</evidence>
<dbReference type="Proteomes" id="UP000681722">
    <property type="component" value="Unassembled WGS sequence"/>
</dbReference>
<dbReference type="InterPro" id="IPR056264">
    <property type="entry name" value="R2_ABCA1-4-like"/>
</dbReference>
<dbReference type="InterPro" id="IPR003593">
    <property type="entry name" value="AAA+_ATPase"/>
</dbReference>
<dbReference type="CDD" id="cd03263">
    <property type="entry name" value="ABC_subfamily_A"/>
    <property type="match status" value="1"/>
</dbReference>
<evidence type="ECO:0000313" key="15">
    <source>
        <dbReference type="Proteomes" id="UP000663829"/>
    </source>
</evidence>
<proteinExistence type="inferred from homology"/>
<dbReference type="SUPFAM" id="SSF52540">
    <property type="entry name" value="P-loop containing nucleoside triphosphate hydrolases"/>
    <property type="match status" value="1"/>
</dbReference>
<feature type="transmembrane region" description="Helical" evidence="11">
    <location>
        <begin position="337"/>
        <end position="362"/>
    </location>
</feature>
<feature type="region of interest" description="Disordered" evidence="10">
    <location>
        <begin position="859"/>
        <end position="893"/>
    </location>
</feature>
<reference evidence="13" key="1">
    <citation type="submission" date="2021-02" db="EMBL/GenBank/DDBJ databases">
        <authorList>
            <person name="Nowell W R."/>
        </authorList>
    </citation>
    <scope>NUCLEOTIDE SEQUENCE</scope>
</reference>
<dbReference type="InterPro" id="IPR017871">
    <property type="entry name" value="ABC_transporter-like_CS"/>
</dbReference>
<evidence type="ECO:0000313" key="13">
    <source>
        <dbReference type="EMBL" id="CAF0778492.1"/>
    </source>
</evidence>
<evidence type="ECO:0000256" key="6">
    <source>
        <dbReference type="ARBA" id="ARBA00022741"/>
    </source>
</evidence>
<dbReference type="SMART" id="SM00382">
    <property type="entry name" value="AAA"/>
    <property type="match status" value="1"/>
</dbReference>
<dbReference type="Pfam" id="PF23321">
    <property type="entry name" value="R1_ABCA1"/>
    <property type="match status" value="1"/>
</dbReference>